<dbReference type="EMBL" id="WBMR01000038">
    <property type="protein sequence ID" value="KAB2381359.1"/>
    <property type="molecule type" value="Genomic_DNA"/>
</dbReference>
<evidence type="ECO:0000313" key="6">
    <source>
        <dbReference type="EMBL" id="KAB2381359.1"/>
    </source>
</evidence>
<reference evidence="6 7" key="1">
    <citation type="submission" date="2019-09" db="EMBL/GenBank/DDBJ databases">
        <title>Actinomadura physcomitrii sp. nov., a novel actinomycete isolated from moss [Physcomitrium sphaericum (Ludw) Fuernr].</title>
        <authorList>
            <person name="Liu C."/>
            <person name="Zhuang X."/>
        </authorList>
    </citation>
    <scope>NUCLEOTIDE SEQUENCE [LARGE SCALE GENOMIC DNA]</scope>
    <source>
        <strain evidence="6 7">CYP1-1B</strain>
    </source>
</reference>
<dbReference type="InterPro" id="IPR011711">
    <property type="entry name" value="GntR_C"/>
</dbReference>
<keyword evidence="3" id="KW-0804">Transcription</keyword>
<feature type="domain" description="HTH gntR-type" evidence="5">
    <location>
        <begin position="21"/>
        <end position="88"/>
    </location>
</feature>
<proteinExistence type="predicted"/>
<evidence type="ECO:0000256" key="3">
    <source>
        <dbReference type="ARBA" id="ARBA00023163"/>
    </source>
</evidence>
<gene>
    <name evidence="6" type="ORF">F9B16_16105</name>
</gene>
<dbReference type="InterPro" id="IPR008920">
    <property type="entry name" value="TF_FadR/GntR_C"/>
</dbReference>
<dbReference type="GO" id="GO:0003700">
    <property type="term" value="F:DNA-binding transcription factor activity"/>
    <property type="evidence" value="ECO:0007669"/>
    <property type="project" value="InterPro"/>
</dbReference>
<dbReference type="SMART" id="SM00345">
    <property type="entry name" value="HTH_GNTR"/>
    <property type="match status" value="1"/>
</dbReference>
<dbReference type="Pfam" id="PF07729">
    <property type="entry name" value="FCD"/>
    <property type="match status" value="1"/>
</dbReference>
<dbReference type="Pfam" id="PF00392">
    <property type="entry name" value="GntR"/>
    <property type="match status" value="1"/>
</dbReference>
<dbReference type="PROSITE" id="PS50949">
    <property type="entry name" value="HTH_GNTR"/>
    <property type="match status" value="1"/>
</dbReference>
<dbReference type="InterPro" id="IPR000524">
    <property type="entry name" value="Tscrpt_reg_HTH_GntR"/>
</dbReference>
<dbReference type="GO" id="GO:0003677">
    <property type="term" value="F:DNA binding"/>
    <property type="evidence" value="ECO:0007669"/>
    <property type="project" value="UniProtKB-KW"/>
</dbReference>
<keyword evidence="1" id="KW-0805">Transcription regulation</keyword>
<dbReference type="Gene3D" id="1.20.120.530">
    <property type="entry name" value="GntR ligand-binding domain-like"/>
    <property type="match status" value="1"/>
</dbReference>
<dbReference type="SUPFAM" id="SSF46785">
    <property type="entry name" value="Winged helix' DNA-binding domain"/>
    <property type="match status" value="1"/>
</dbReference>
<dbReference type="InterPro" id="IPR036390">
    <property type="entry name" value="WH_DNA-bd_sf"/>
</dbReference>
<dbReference type="OrthoDB" id="8680240at2"/>
<dbReference type="SMART" id="SM00895">
    <property type="entry name" value="FCD"/>
    <property type="match status" value="1"/>
</dbReference>
<evidence type="ECO:0000313" key="7">
    <source>
        <dbReference type="Proteomes" id="UP000483004"/>
    </source>
</evidence>
<keyword evidence="7" id="KW-1185">Reference proteome</keyword>
<dbReference type="Proteomes" id="UP000483004">
    <property type="component" value="Unassembled WGS sequence"/>
</dbReference>
<dbReference type="InterPro" id="IPR036388">
    <property type="entry name" value="WH-like_DNA-bd_sf"/>
</dbReference>
<dbReference type="SUPFAM" id="SSF48008">
    <property type="entry name" value="GntR ligand-binding domain-like"/>
    <property type="match status" value="1"/>
</dbReference>
<dbReference type="CDD" id="cd07377">
    <property type="entry name" value="WHTH_GntR"/>
    <property type="match status" value="1"/>
</dbReference>
<dbReference type="Gene3D" id="1.10.10.10">
    <property type="entry name" value="Winged helix-like DNA-binding domain superfamily/Winged helix DNA-binding domain"/>
    <property type="match status" value="1"/>
</dbReference>
<evidence type="ECO:0000256" key="2">
    <source>
        <dbReference type="ARBA" id="ARBA00023125"/>
    </source>
</evidence>
<name>A0A6L3VZB5_9ACTN</name>
<dbReference type="PANTHER" id="PTHR43537:SF45">
    <property type="entry name" value="GNTR FAMILY REGULATORY PROTEIN"/>
    <property type="match status" value="1"/>
</dbReference>
<dbReference type="PANTHER" id="PTHR43537">
    <property type="entry name" value="TRANSCRIPTIONAL REGULATOR, GNTR FAMILY"/>
    <property type="match status" value="1"/>
</dbReference>
<feature type="region of interest" description="Disordered" evidence="4">
    <location>
        <begin position="1"/>
        <end position="21"/>
    </location>
</feature>
<dbReference type="AlphaFoldDB" id="A0A6L3VZB5"/>
<protein>
    <submittedName>
        <fullName evidence="6">GntR family transcriptional regulator</fullName>
    </submittedName>
</protein>
<evidence type="ECO:0000256" key="4">
    <source>
        <dbReference type="SAM" id="MobiDB-lite"/>
    </source>
</evidence>
<comment type="caution">
    <text evidence="6">The sequence shown here is derived from an EMBL/GenBank/DDBJ whole genome shotgun (WGS) entry which is preliminary data.</text>
</comment>
<accession>A0A6L3VZB5</accession>
<evidence type="ECO:0000256" key="1">
    <source>
        <dbReference type="ARBA" id="ARBA00023015"/>
    </source>
</evidence>
<sequence length="229" mass="24984">MAHERRAGVPVAGKDQLKQGKDGKSIAVQGLRGAILRGDMVPGQRLVETELVELFGVTRGSVRSAIDDLVADGLVERIHNRGARVRRVSLDQAIEIMECRRVLEGLIAAKAAERAGPDDIARLRVHGELLRQAIRDGEMGKYSTLNQELHAMLAEISGQSTAADLIGRLNAQIVRHQFQLAQRTAWPRSSVDEHGTIVEAVAAKDPAWAERAMHEHLSHVITALKNAGE</sequence>
<evidence type="ECO:0000259" key="5">
    <source>
        <dbReference type="PROSITE" id="PS50949"/>
    </source>
</evidence>
<keyword evidence="2" id="KW-0238">DNA-binding</keyword>
<organism evidence="6 7">
    <name type="scientific">Actinomadura montaniterrae</name>
    <dbReference type="NCBI Taxonomy" id="1803903"/>
    <lineage>
        <taxon>Bacteria</taxon>
        <taxon>Bacillati</taxon>
        <taxon>Actinomycetota</taxon>
        <taxon>Actinomycetes</taxon>
        <taxon>Streptosporangiales</taxon>
        <taxon>Thermomonosporaceae</taxon>
        <taxon>Actinomadura</taxon>
    </lineage>
</organism>